<sequence length="208" mass="23681">MRARELAPAQEFSAKTMDSFINIDLTGTLFHLHHSRYSGRACTAIMDRFSSRWLHMPYHLLIFETGNSTVGSLYSGWISCKPRESPAGSPSQTEVQFTRVSVFHPWQKTFEYVSTYTAAHSSLLGWQIHAIERWHRTLGSFTLHPFIGRHGTACIVLLGLRTVFKEISSALSQAMKNGVYGEKSCLHQVRIFLSNSHQYRLLQTMEVS</sequence>
<dbReference type="Proteomes" id="UP000499080">
    <property type="component" value="Unassembled WGS sequence"/>
</dbReference>
<dbReference type="AlphaFoldDB" id="A0A4Y2JR62"/>
<comment type="caution">
    <text evidence="1">The sequence shown here is derived from an EMBL/GenBank/DDBJ whole genome shotgun (WGS) entry which is preliminary data.</text>
</comment>
<evidence type="ECO:0000313" key="1">
    <source>
        <dbReference type="EMBL" id="GBM92285.1"/>
    </source>
</evidence>
<gene>
    <name evidence="1" type="ORF">AVEN_158430_1</name>
</gene>
<organism evidence="1 2">
    <name type="scientific">Araneus ventricosus</name>
    <name type="common">Orbweaver spider</name>
    <name type="synonym">Epeira ventricosa</name>
    <dbReference type="NCBI Taxonomy" id="182803"/>
    <lineage>
        <taxon>Eukaryota</taxon>
        <taxon>Metazoa</taxon>
        <taxon>Ecdysozoa</taxon>
        <taxon>Arthropoda</taxon>
        <taxon>Chelicerata</taxon>
        <taxon>Arachnida</taxon>
        <taxon>Araneae</taxon>
        <taxon>Araneomorphae</taxon>
        <taxon>Entelegynae</taxon>
        <taxon>Araneoidea</taxon>
        <taxon>Araneidae</taxon>
        <taxon>Araneus</taxon>
    </lineage>
</organism>
<accession>A0A4Y2JR62</accession>
<dbReference type="EMBL" id="BGPR01003776">
    <property type="protein sequence ID" value="GBM92285.1"/>
    <property type="molecule type" value="Genomic_DNA"/>
</dbReference>
<reference evidence="1 2" key="1">
    <citation type="journal article" date="2019" name="Sci. Rep.">
        <title>Orb-weaving spider Araneus ventricosus genome elucidates the spidroin gene catalogue.</title>
        <authorList>
            <person name="Kono N."/>
            <person name="Nakamura H."/>
            <person name="Ohtoshi R."/>
            <person name="Moran D.A.P."/>
            <person name="Shinohara A."/>
            <person name="Yoshida Y."/>
            <person name="Fujiwara M."/>
            <person name="Mori M."/>
            <person name="Tomita M."/>
            <person name="Arakawa K."/>
        </authorList>
    </citation>
    <scope>NUCLEOTIDE SEQUENCE [LARGE SCALE GENOMIC DNA]</scope>
</reference>
<keyword evidence="2" id="KW-1185">Reference proteome</keyword>
<proteinExistence type="predicted"/>
<name>A0A4Y2JR62_ARAVE</name>
<evidence type="ECO:0000313" key="2">
    <source>
        <dbReference type="Proteomes" id="UP000499080"/>
    </source>
</evidence>
<protein>
    <submittedName>
        <fullName evidence="1">Uncharacterized protein</fullName>
    </submittedName>
</protein>